<evidence type="ECO:0000256" key="9">
    <source>
        <dbReference type="SAM" id="Phobius"/>
    </source>
</evidence>
<reference evidence="10" key="1">
    <citation type="submission" date="2022-12" db="EMBL/GenBank/DDBJ databases">
        <title>Chromosome-level genome assembly of the bean flower thrips Megalurothrips usitatus.</title>
        <authorList>
            <person name="Ma L."/>
            <person name="Liu Q."/>
            <person name="Li H."/>
            <person name="Cai W."/>
        </authorList>
    </citation>
    <scope>NUCLEOTIDE SEQUENCE</scope>
    <source>
        <strain evidence="10">Cailab_2022a</strain>
    </source>
</reference>
<evidence type="ECO:0000313" key="10">
    <source>
        <dbReference type="EMBL" id="KAJ1532208.1"/>
    </source>
</evidence>
<evidence type="ECO:0000256" key="2">
    <source>
        <dbReference type="ARBA" id="ARBA00009559"/>
    </source>
</evidence>
<dbReference type="EMBL" id="JAPTSV010000001">
    <property type="protein sequence ID" value="KAJ1532208.1"/>
    <property type="molecule type" value="Genomic_DNA"/>
</dbReference>
<dbReference type="Pfam" id="PF16317">
    <property type="entry name" value="Glyco_hydro_99"/>
    <property type="match status" value="1"/>
</dbReference>
<evidence type="ECO:0000313" key="11">
    <source>
        <dbReference type="Proteomes" id="UP001075354"/>
    </source>
</evidence>
<protein>
    <recommendedName>
        <fullName evidence="12">Glycoprotein endo-alpha-1,2-mannosidase</fullName>
    </recommendedName>
</protein>
<keyword evidence="6 9" id="KW-1133">Transmembrane helix</keyword>
<dbReference type="CDD" id="cd11574">
    <property type="entry name" value="GH99"/>
    <property type="match status" value="1"/>
</dbReference>
<keyword evidence="5" id="KW-0735">Signal-anchor</keyword>
<evidence type="ECO:0000256" key="3">
    <source>
        <dbReference type="ARBA" id="ARBA00022692"/>
    </source>
</evidence>
<keyword evidence="11" id="KW-1185">Reference proteome</keyword>
<evidence type="ECO:0000256" key="6">
    <source>
        <dbReference type="ARBA" id="ARBA00022989"/>
    </source>
</evidence>
<keyword evidence="8 9" id="KW-0472">Membrane</keyword>
<organism evidence="10 11">
    <name type="scientific">Megalurothrips usitatus</name>
    <name type="common">bean blossom thrips</name>
    <dbReference type="NCBI Taxonomy" id="439358"/>
    <lineage>
        <taxon>Eukaryota</taxon>
        <taxon>Metazoa</taxon>
        <taxon>Ecdysozoa</taxon>
        <taxon>Arthropoda</taxon>
        <taxon>Hexapoda</taxon>
        <taxon>Insecta</taxon>
        <taxon>Pterygota</taxon>
        <taxon>Neoptera</taxon>
        <taxon>Paraneoptera</taxon>
        <taxon>Thysanoptera</taxon>
        <taxon>Terebrantia</taxon>
        <taxon>Thripoidea</taxon>
        <taxon>Thripidae</taxon>
        <taxon>Megalurothrips</taxon>
    </lineage>
</organism>
<evidence type="ECO:0000256" key="7">
    <source>
        <dbReference type="ARBA" id="ARBA00023034"/>
    </source>
</evidence>
<keyword evidence="4" id="KW-0378">Hydrolase</keyword>
<keyword evidence="7" id="KW-0333">Golgi apparatus</keyword>
<dbReference type="FunFam" id="3.20.20.80:FF:000019">
    <property type="entry name" value="glycoprotein endo-alpha-1,2-mannosidase"/>
    <property type="match status" value="1"/>
</dbReference>
<dbReference type="Proteomes" id="UP001075354">
    <property type="component" value="Chromosome 1"/>
</dbReference>
<evidence type="ECO:0008006" key="12">
    <source>
        <dbReference type="Google" id="ProtNLM"/>
    </source>
</evidence>
<proteinExistence type="inferred from homology"/>
<accession>A0AAV7Y4L9</accession>
<dbReference type="InterPro" id="IPR026071">
    <property type="entry name" value="Glyco_Hydrolase_99"/>
</dbReference>
<comment type="similarity">
    <text evidence="2">Belongs to the glycosyl hydrolase 99 family.</text>
</comment>
<feature type="transmembrane region" description="Helical" evidence="9">
    <location>
        <begin position="16"/>
        <end position="38"/>
    </location>
</feature>
<evidence type="ECO:0000256" key="4">
    <source>
        <dbReference type="ARBA" id="ARBA00022801"/>
    </source>
</evidence>
<dbReference type="GO" id="GO:0000139">
    <property type="term" value="C:Golgi membrane"/>
    <property type="evidence" value="ECO:0007669"/>
    <property type="project" value="UniProtKB-SubCell"/>
</dbReference>
<dbReference type="AlphaFoldDB" id="A0AAV7Y4L9"/>
<keyword evidence="3 9" id="KW-0812">Transmembrane</keyword>
<evidence type="ECO:0000256" key="5">
    <source>
        <dbReference type="ARBA" id="ARBA00022968"/>
    </source>
</evidence>
<evidence type="ECO:0000256" key="8">
    <source>
        <dbReference type="ARBA" id="ARBA00023136"/>
    </source>
</evidence>
<evidence type="ECO:0000256" key="1">
    <source>
        <dbReference type="ARBA" id="ARBA00004323"/>
    </source>
</evidence>
<dbReference type="PANTHER" id="PTHR13572:SF4">
    <property type="entry name" value="RE57134P"/>
    <property type="match status" value="1"/>
</dbReference>
<comment type="subcellular location">
    <subcellularLocation>
        <location evidence="1">Golgi apparatus membrane</location>
        <topology evidence="1">Single-pass type II membrane protein</topology>
    </subcellularLocation>
</comment>
<dbReference type="PANTHER" id="PTHR13572">
    <property type="entry name" value="ENDO-ALPHA-1,2-MANNOSIDASE"/>
    <property type="match status" value="1"/>
</dbReference>
<dbReference type="Gene3D" id="3.20.20.80">
    <property type="entry name" value="Glycosidases"/>
    <property type="match status" value="1"/>
</dbReference>
<sequence>MAFPVRWCWIWLKRNWIISLLSLILVTLLFSIFSLKWYDVDSRVGNPKPSFNELSVSRLSLNHGLKQTGKVSTNQSVNVGEIRAKMLREKIQRIAQKIKKPQTSVESIKNLEPNSHVHAFYYAWYGNVAVDGNWSHWNHLYLTNWKKEDKKVYPSGRHKPPDDIGANFYPLLGCYSSRDPKVIDEHMRLMRQAGIGVVVLSWYPEGMTDSPEDIFPLMLDTAQRYGLKVAPHIEPYRNRNPINLHQHLSHLILKYGSHPALYRMKRLHQRSDAKELPVFYIYDSYLTPAAAWRELLSAKGNLSIRGTHLDAVFLGLLVEIQHRYDIKKAHFDGFYTYFATNGFTYGSTWKYWRSLSKFAHQNGLIFIPSVGPGYIDTQVRPWNIGNARHRRNGKYYEVAWRSALSAPANYVSVTSFNEWHEGTQIEPAIPYQTESFTYMDYKPEDPHFYINLTRWYANEMTKRKNSPVN</sequence>
<comment type="caution">
    <text evidence="10">The sequence shown here is derived from an EMBL/GenBank/DDBJ whole genome shotgun (WGS) entry which is preliminary data.</text>
</comment>
<gene>
    <name evidence="10" type="ORF">ONE63_000828</name>
</gene>
<name>A0AAV7Y4L9_9NEOP</name>
<dbReference type="GO" id="GO:0004559">
    <property type="term" value="F:alpha-mannosidase activity"/>
    <property type="evidence" value="ECO:0007669"/>
    <property type="project" value="TreeGrafter"/>
</dbReference>